<accession>A0A0C3QEJ8</accession>
<feature type="compositionally biased region" description="Acidic residues" evidence="1">
    <location>
        <begin position="8"/>
        <end position="33"/>
    </location>
</feature>
<dbReference type="InterPro" id="IPR011990">
    <property type="entry name" value="TPR-like_helical_dom_sf"/>
</dbReference>
<keyword evidence="4" id="KW-1185">Reference proteome</keyword>
<organism evidence="3 4">
    <name type="scientific">Tulasnella calospora MUT 4182</name>
    <dbReference type="NCBI Taxonomy" id="1051891"/>
    <lineage>
        <taxon>Eukaryota</taxon>
        <taxon>Fungi</taxon>
        <taxon>Dikarya</taxon>
        <taxon>Basidiomycota</taxon>
        <taxon>Agaricomycotina</taxon>
        <taxon>Agaricomycetes</taxon>
        <taxon>Cantharellales</taxon>
        <taxon>Tulasnellaceae</taxon>
        <taxon>Tulasnella</taxon>
    </lineage>
</organism>
<dbReference type="OrthoDB" id="9991317at2759"/>
<reference evidence="4" key="2">
    <citation type="submission" date="2015-01" db="EMBL/GenBank/DDBJ databases">
        <title>Evolutionary Origins and Diversification of the Mycorrhizal Mutualists.</title>
        <authorList>
            <consortium name="DOE Joint Genome Institute"/>
            <consortium name="Mycorrhizal Genomics Consortium"/>
            <person name="Kohler A."/>
            <person name="Kuo A."/>
            <person name="Nagy L.G."/>
            <person name="Floudas D."/>
            <person name="Copeland A."/>
            <person name="Barry K.W."/>
            <person name="Cichocki N."/>
            <person name="Veneault-Fourrey C."/>
            <person name="LaButti K."/>
            <person name="Lindquist E.A."/>
            <person name="Lipzen A."/>
            <person name="Lundell T."/>
            <person name="Morin E."/>
            <person name="Murat C."/>
            <person name="Riley R."/>
            <person name="Ohm R."/>
            <person name="Sun H."/>
            <person name="Tunlid A."/>
            <person name="Henrissat B."/>
            <person name="Grigoriev I.V."/>
            <person name="Hibbett D.S."/>
            <person name="Martin F."/>
        </authorList>
    </citation>
    <scope>NUCLEOTIDE SEQUENCE [LARGE SCALE GENOMIC DNA]</scope>
    <source>
        <strain evidence="4">MUT 4182</strain>
    </source>
</reference>
<gene>
    <name evidence="3" type="ORF">M407DRAFT_27056</name>
</gene>
<evidence type="ECO:0000313" key="3">
    <source>
        <dbReference type="EMBL" id="KIO23449.1"/>
    </source>
</evidence>
<sequence length="1272" mass="142235">MNKANDSSEGEWVDDDEVSSPDEIIEESDSDEDEFIRLNNQGGRLAQEYEDKGSPRLLDQAIECAQRATTICPDDDPERFRVFGALASHLAARFQLWTRRRDADAAIAAYQTCISARPLDPDRLEFDLEFADLLVDTHIEFGDGSCLIQAINLYEEALKMAPKDCDIMKSLGRAYGFRFSDSCQRDDIERAIGHYDAVMGLSSEDEDYSEASNLRTHAFRCRFEVFQTEPDFASFIQAWCGDIPAISDPNCAGRLVEITRKLVILSELYDHPIYPKRALEYGGQSLQVNKGVDEEAYCTTLIEMGHIHRILAERNENGDEELEEAIKLYEHALGRASELPADRYGRPEDINRALVYGNQALTLQPKNVNSLLCFGTILLAQFQRTGVRDHAEQAINYLEEGKRRAEDNYSLKILAVNNLGGARVGKFQMFGEDQDLREAISNFEEELEASQKDHPGYGSMLLNLSSARLTEFELTGNVEALHRAMALSREVLRLNSSGSPEQTLALMTLGGGYFLRFQHYDEESDINQAVTYYQKAVKACYPGHRDYVQCRSALANALGVRSRCRPNGGNDLQLAIEHAEEAVQDNCIWEKLDALTTLGWLLRGRYEVTGEVGDLNRAIQCLEKTLGDCIEPAPYKLAPVHFDLAESYCFLLSKTRLQQHRDRALDHAQKSAQGDKAPFECRRGKLLANIRSLWMQISPQVDEALAMQEIDEIVQLLENAVQHEPASPQDRFDACMTWINLAKQYKHQSLLQAFQTGIDLLVLSVATARTLSGQQEELRALVANASSLASDAASYALELQEPRLAVELLEQGRTILFGQLYRMRTPIDDLREHHPTEAEEFEDLSRQLQAYVVAGKSGPASSWVLKSLSQQSQLFDDDFTRYHRVLAEWKQTIEKIRRIRGFEYFLKALPFEKLCEAGAKGPVIIVNIADNTSSGSSAIVVYGSSDPGVIPLPRATPLAVGSLSDSLRRIVSEGVSEDDQDAFERRQLRILDILEQVWSHIVGPIVAEIGETLKTLKPPRLWWCPTSSSWGLPLHAATPSQPGDADAASLFISSYTPTLTALLRGRMGFTATATPGTELLVIGQQNTPGQRPLINVPKEIATIKCSFPSILVIDEAKAIKKTVRDGLHKYPWVHFACHGFQDNERPFNSHFALWDETLSLLDILENHHNDAQLAVLSACHSAAGDRDTPDEVIHLAAGLQFIGFRNVIGTLWQSYDPDAPEFAKVFYERMSGPKGRKGGADYSATALAYAVRHLRELGTPLERWILFVHFGG</sequence>
<dbReference type="STRING" id="1051891.A0A0C3QEJ8"/>
<feature type="region of interest" description="Disordered" evidence="1">
    <location>
        <begin position="1"/>
        <end position="33"/>
    </location>
</feature>
<feature type="domain" description="CHAT" evidence="2">
    <location>
        <begin position="993"/>
        <end position="1236"/>
    </location>
</feature>
<proteinExistence type="predicted"/>
<dbReference type="SUPFAM" id="SSF81901">
    <property type="entry name" value="HCP-like"/>
    <property type="match status" value="1"/>
</dbReference>
<evidence type="ECO:0000313" key="4">
    <source>
        <dbReference type="Proteomes" id="UP000054248"/>
    </source>
</evidence>
<name>A0A0C3QEJ8_9AGAM</name>
<reference evidence="3 4" key="1">
    <citation type="submission" date="2014-04" db="EMBL/GenBank/DDBJ databases">
        <authorList>
            <consortium name="DOE Joint Genome Institute"/>
            <person name="Kuo A."/>
            <person name="Girlanda M."/>
            <person name="Perotto S."/>
            <person name="Kohler A."/>
            <person name="Nagy L.G."/>
            <person name="Floudas D."/>
            <person name="Copeland A."/>
            <person name="Barry K.W."/>
            <person name="Cichocki N."/>
            <person name="Veneault-Fourrey C."/>
            <person name="LaButti K."/>
            <person name="Lindquist E.A."/>
            <person name="Lipzen A."/>
            <person name="Lundell T."/>
            <person name="Morin E."/>
            <person name="Murat C."/>
            <person name="Sun H."/>
            <person name="Tunlid A."/>
            <person name="Henrissat B."/>
            <person name="Grigoriev I.V."/>
            <person name="Hibbett D.S."/>
            <person name="Martin F."/>
            <person name="Nordberg H.P."/>
            <person name="Cantor M.N."/>
            <person name="Hua S.X."/>
        </authorList>
    </citation>
    <scope>NUCLEOTIDE SEQUENCE [LARGE SCALE GENOMIC DNA]</scope>
    <source>
        <strain evidence="3 4">MUT 4182</strain>
    </source>
</reference>
<protein>
    <recommendedName>
        <fullName evidence="2">CHAT domain-containing protein</fullName>
    </recommendedName>
</protein>
<dbReference type="PANTHER" id="PTHR10098">
    <property type="entry name" value="RAPSYN-RELATED"/>
    <property type="match status" value="1"/>
</dbReference>
<dbReference type="HOGENOM" id="CLU_001305_0_1_1"/>
<dbReference type="AlphaFoldDB" id="A0A0C3QEJ8"/>
<dbReference type="SUPFAM" id="SSF48452">
    <property type="entry name" value="TPR-like"/>
    <property type="match status" value="1"/>
</dbReference>
<dbReference type="Pfam" id="PF12770">
    <property type="entry name" value="CHAT"/>
    <property type="match status" value="1"/>
</dbReference>
<evidence type="ECO:0000256" key="1">
    <source>
        <dbReference type="SAM" id="MobiDB-lite"/>
    </source>
</evidence>
<dbReference type="Gene3D" id="1.25.40.10">
    <property type="entry name" value="Tetratricopeptide repeat domain"/>
    <property type="match status" value="3"/>
</dbReference>
<dbReference type="Proteomes" id="UP000054248">
    <property type="component" value="Unassembled WGS sequence"/>
</dbReference>
<dbReference type="InterPro" id="IPR024983">
    <property type="entry name" value="CHAT_dom"/>
</dbReference>
<evidence type="ECO:0000259" key="2">
    <source>
        <dbReference type="Pfam" id="PF12770"/>
    </source>
</evidence>
<dbReference type="EMBL" id="KN823084">
    <property type="protein sequence ID" value="KIO23449.1"/>
    <property type="molecule type" value="Genomic_DNA"/>
</dbReference>